<dbReference type="Pfam" id="PF01966">
    <property type="entry name" value="HD"/>
    <property type="match status" value="1"/>
</dbReference>
<dbReference type="SUPFAM" id="SSF109604">
    <property type="entry name" value="HD-domain/PDEase-like"/>
    <property type="match status" value="1"/>
</dbReference>
<dbReference type="InterPro" id="IPR003607">
    <property type="entry name" value="HD/PDEase_dom"/>
</dbReference>
<dbReference type="PANTHER" id="PTHR11373:SF4">
    <property type="entry name" value="DEOXYNUCLEOSIDE TRIPHOSPHATE TRIPHOSPHOHYDROLASE SAMHD1"/>
    <property type="match status" value="1"/>
</dbReference>
<evidence type="ECO:0000313" key="2">
    <source>
        <dbReference type="EMBL" id="VVU95154.1"/>
    </source>
</evidence>
<dbReference type="PANTHER" id="PTHR11373">
    <property type="entry name" value="DEOXYNUCLEOSIDE TRIPHOSPHATE TRIPHOSPHOHYDROLASE"/>
    <property type="match status" value="1"/>
</dbReference>
<dbReference type="AlphaFoldDB" id="A0A5E8CKE2"/>
<proteinExistence type="predicted"/>
<accession>A0A5E8CKE2</accession>
<dbReference type="EMBL" id="CABVLZ010000003">
    <property type="protein sequence ID" value="VVU95154.1"/>
    <property type="molecule type" value="Genomic_DNA"/>
</dbReference>
<evidence type="ECO:0000259" key="1">
    <source>
        <dbReference type="PROSITE" id="PS51831"/>
    </source>
</evidence>
<organism evidence="2">
    <name type="scientific">seawater metagenome</name>
    <dbReference type="NCBI Taxonomy" id="1561972"/>
    <lineage>
        <taxon>unclassified sequences</taxon>
        <taxon>metagenomes</taxon>
        <taxon>ecological metagenomes</taxon>
    </lineage>
</organism>
<gene>
    <name evidence="2" type="ORF">CPAV1605_879</name>
</gene>
<protein>
    <recommendedName>
        <fullName evidence="1">HD domain-containing protein</fullName>
    </recommendedName>
</protein>
<reference evidence="2" key="1">
    <citation type="submission" date="2019-09" db="EMBL/GenBank/DDBJ databases">
        <authorList>
            <person name="Needham M D."/>
        </authorList>
    </citation>
    <scope>NUCLEOTIDE SEQUENCE</scope>
</reference>
<dbReference type="GO" id="GO:0005634">
    <property type="term" value="C:nucleus"/>
    <property type="evidence" value="ECO:0007669"/>
    <property type="project" value="TreeGrafter"/>
</dbReference>
<name>A0A5E8CKE2_9ZZZZ</name>
<dbReference type="Gene3D" id="3.30.70.2760">
    <property type="match status" value="1"/>
</dbReference>
<feature type="domain" description="HD" evidence="1">
    <location>
        <begin position="49"/>
        <end position="192"/>
    </location>
</feature>
<dbReference type="GO" id="GO:0008832">
    <property type="term" value="F:dGTPase activity"/>
    <property type="evidence" value="ECO:0007669"/>
    <property type="project" value="TreeGrafter"/>
</dbReference>
<sequence length="431" mass="51014">MLIFDNLHGYIEVSDLSKKIVDTHEFQRLKNIHQTGALYYVFPTAVHTRFEHSIGTYHLTGTLLQQIKSFQPELGLTDRLIELIKIGGLCHDLGHCSYSHTFDDLVLKKLSFYDDLGPEKHHEYRSLLLVKHIIKKYNIPIDDDEIQIIQDIIYPQENKYDQWPEKYKIGKFLLDIVCNTRNNIDVDKFDYIARDNHAIGLKLGFDYTRLLQYARVVDDIICYPKKIIEDIYHLFFVRYRLYKQIYNHKAVVSIEVMLSDILIDYIQKTNILDADKLKDPNEIIKFTDHIFYLIRIQGFSPELFDRIDQRNIYTFIDQIKIDINCNLDKEKLLKLLTDNHNKDVGKEVFNQSDFLVKDLKVGYVGGNNPNPLDNIFFYDVKNPNTKYKVNKYDVSIVVSDDTYQERYIRYYCKKKVNINKDKAFLEKLCES</sequence>
<dbReference type="InterPro" id="IPR050135">
    <property type="entry name" value="dGTPase-like"/>
</dbReference>
<dbReference type="InterPro" id="IPR006674">
    <property type="entry name" value="HD_domain"/>
</dbReference>
<dbReference type="CDD" id="cd00077">
    <property type="entry name" value="HDc"/>
    <property type="match status" value="1"/>
</dbReference>
<dbReference type="PROSITE" id="PS51831">
    <property type="entry name" value="HD"/>
    <property type="match status" value="1"/>
</dbReference>
<dbReference type="SMART" id="SM00471">
    <property type="entry name" value="HDc"/>
    <property type="match status" value="1"/>
</dbReference>
<dbReference type="GO" id="GO:0006203">
    <property type="term" value="P:dGTP catabolic process"/>
    <property type="evidence" value="ECO:0007669"/>
    <property type="project" value="TreeGrafter"/>
</dbReference>
<dbReference type="Gene3D" id="1.10.3210.10">
    <property type="entry name" value="Hypothetical protein af1432"/>
    <property type="match status" value="1"/>
</dbReference>